<keyword evidence="2" id="KW-1185">Reference proteome</keyword>
<dbReference type="AlphaFoldDB" id="A0A9Q1EWU5"/>
<evidence type="ECO:0000313" key="2">
    <source>
        <dbReference type="Proteomes" id="UP001152622"/>
    </source>
</evidence>
<protein>
    <submittedName>
        <fullName evidence="1">Uncharacterized protein</fullName>
    </submittedName>
</protein>
<evidence type="ECO:0000313" key="1">
    <source>
        <dbReference type="EMBL" id="KAJ8346547.1"/>
    </source>
</evidence>
<dbReference type="OrthoDB" id="6145901at2759"/>
<organism evidence="1 2">
    <name type="scientific">Synaphobranchus kaupii</name>
    <name type="common">Kaup's arrowtooth eel</name>
    <dbReference type="NCBI Taxonomy" id="118154"/>
    <lineage>
        <taxon>Eukaryota</taxon>
        <taxon>Metazoa</taxon>
        <taxon>Chordata</taxon>
        <taxon>Craniata</taxon>
        <taxon>Vertebrata</taxon>
        <taxon>Euteleostomi</taxon>
        <taxon>Actinopterygii</taxon>
        <taxon>Neopterygii</taxon>
        <taxon>Teleostei</taxon>
        <taxon>Anguilliformes</taxon>
        <taxon>Synaphobranchidae</taxon>
        <taxon>Synaphobranchus</taxon>
    </lineage>
</organism>
<reference evidence="1" key="1">
    <citation type="journal article" date="2023" name="Science">
        <title>Genome structures resolve the early diversification of teleost fishes.</title>
        <authorList>
            <person name="Parey E."/>
            <person name="Louis A."/>
            <person name="Montfort J."/>
            <person name="Bouchez O."/>
            <person name="Roques C."/>
            <person name="Iampietro C."/>
            <person name="Lluch J."/>
            <person name="Castinel A."/>
            <person name="Donnadieu C."/>
            <person name="Desvignes T."/>
            <person name="Floi Bucao C."/>
            <person name="Jouanno E."/>
            <person name="Wen M."/>
            <person name="Mejri S."/>
            <person name="Dirks R."/>
            <person name="Jansen H."/>
            <person name="Henkel C."/>
            <person name="Chen W.J."/>
            <person name="Zahm M."/>
            <person name="Cabau C."/>
            <person name="Klopp C."/>
            <person name="Thompson A.W."/>
            <person name="Robinson-Rechavi M."/>
            <person name="Braasch I."/>
            <person name="Lecointre G."/>
            <person name="Bobe J."/>
            <person name="Postlethwait J.H."/>
            <person name="Berthelot C."/>
            <person name="Roest Crollius H."/>
            <person name="Guiguen Y."/>
        </authorList>
    </citation>
    <scope>NUCLEOTIDE SEQUENCE</scope>
    <source>
        <strain evidence="1">WJC10195</strain>
    </source>
</reference>
<dbReference type="Gene3D" id="3.30.420.10">
    <property type="entry name" value="Ribonuclease H-like superfamily/Ribonuclease H"/>
    <property type="match status" value="1"/>
</dbReference>
<dbReference type="InterPro" id="IPR036397">
    <property type="entry name" value="RNaseH_sf"/>
</dbReference>
<dbReference type="PANTHER" id="PTHR47331">
    <property type="entry name" value="PHD-TYPE DOMAIN-CONTAINING PROTEIN"/>
    <property type="match status" value="1"/>
</dbReference>
<dbReference type="EMBL" id="JAINUF010000011">
    <property type="protein sequence ID" value="KAJ8346547.1"/>
    <property type="molecule type" value="Genomic_DNA"/>
</dbReference>
<gene>
    <name evidence="1" type="ORF">SKAU_G00279480</name>
</gene>
<sequence length="104" mass="11589">MAEVILEELDTELDDVKFFSDSKIPCHHIGTSMSKSIIKVGTSLKELAPVKQFRSDCRTNFVGACKELQIDPKGCNDKRVESYLTEQGCTWQFNPPHASHMGGS</sequence>
<comment type="caution">
    <text evidence="1">The sequence shown here is derived from an EMBL/GenBank/DDBJ whole genome shotgun (WGS) entry which is preliminary data.</text>
</comment>
<accession>A0A9Q1EWU5</accession>
<dbReference type="GO" id="GO:0003676">
    <property type="term" value="F:nucleic acid binding"/>
    <property type="evidence" value="ECO:0007669"/>
    <property type="project" value="InterPro"/>
</dbReference>
<dbReference type="Proteomes" id="UP001152622">
    <property type="component" value="Chromosome 11"/>
</dbReference>
<dbReference type="PANTHER" id="PTHR47331:SF6">
    <property type="entry name" value="DOUBLECORTIN DOMAIN-CONTAINING PROTEIN"/>
    <property type="match status" value="1"/>
</dbReference>
<name>A0A9Q1EWU5_SYNKA</name>
<proteinExistence type="predicted"/>